<dbReference type="AlphaFoldDB" id="A0A5N6MC05"/>
<sequence>MVNKIVLGLDGVNVQRIFYEELLQGFEFKSSRIKEEGKCNSLHVMLLHLFHVFKDFKHRSGSQKLLNPDEEVTIAQQVGFCAAEFWRLFGCRNLDENE</sequence>
<reference evidence="1 2" key="1">
    <citation type="submission" date="2019-05" db="EMBL/GenBank/DDBJ databases">
        <title>Mikania micrantha, genome provides insights into the molecular mechanism of rapid growth.</title>
        <authorList>
            <person name="Liu B."/>
        </authorList>
    </citation>
    <scope>NUCLEOTIDE SEQUENCE [LARGE SCALE GENOMIC DNA]</scope>
    <source>
        <strain evidence="1">NLD-2019</strain>
        <tissue evidence="1">Leaf</tissue>
    </source>
</reference>
<protein>
    <submittedName>
        <fullName evidence="1">Uncharacterized protein</fullName>
    </submittedName>
</protein>
<organism evidence="1 2">
    <name type="scientific">Mikania micrantha</name>
    <name type="common">bitter vine</name>
    <dbReference type="NCBI Taxonomy" id="192012"/>
    <lineage>
        <taxon>Eukaryota</taxon>
        <taxon>Viridiplantae</taxon>
        <taxon>Streptophyta</taxon>
        <taxon>Embryophyta</taxon>
        <taxon>Tracheophyta</taxon>
        <taxon>Spermatophyta</taxon>
        <taxon>Magnoliopsida</taxon>
        <taxon>eudicotyledons</taxon>
        <taxon>Gunneridae</taxon>
        <taxon>Pentapetalae</taxon>
        <taxon>asterids</taxon>
        <taxon>campanulids</taxon>
        <taxon>Asterales</taxon>
        <taxon>Asteraceae</taxon>
        <taxon>Asteroideae</taxon>
        <taxon>Heliantheae alliance</taxon>
        <taxon>Eupatorieae</taxon>
        <taxon>Mikania</taxon>
    </lineage>
</organism>
<dbReference type="Proteomes" id="UP000326396">
    <property type="component" value="Linkage Group LG6"/>
</dbReference>
<evidence type="ECO:0000313" key="1">
    <source>
        <dbReference type="EMBL" id="KAD3337248.1"/>
    </source>
</evidence>
<keyword evidence="2" id="KW-1185">Reference proteome</keyword>
<gene>
    <name evidence="1" type="ORF">E3N88_32768</name>
</gene>
<proteinExistence type="predicted"/>
<evidence type="ECO:0000313" key="2">
    <source>
        <dbReference type="Proteomes" id="UP000326396"/>
    </source>
</evidence>
<dbReference type="EMBL" id="SZYD01000016">
    <property type="protein sequence ID" value="KAD3337248.1"/>
    <property type="molecule type" value="Genomic_DNA"/>
</dbReference>
<name>A0A5N6MC05_9ASTR</name>
<accession>A0A5N6MC05</accession>
<comment type="caution">
    <text evidence="1">The sequence shown here is derived from an EMBL/GenBank/DDBJ whole genome shotgun (WGS) entry which is preliminary data.</text>
</comment>